<evidence type="ECO:0000313" key="3">
    <source>
        <dbReference type="Proteomes" id="UP000256877"/>
    </source>
</evidence>
<evidence type="ECO:0000313" key="2">
    <source>
        <dbReference type="EMBL" id="RFA99097.1"/>
    </source>
</evidence>
<dbReference type="RefSeq" id="WP_116421122.1">
    <property type="nucleotide sequence ID" value="NZ_NMUE01000017.1"/>
</dbReference>
<protein>
    <submittedName>
        <fullName evidence="2">Uncharacterized protein</fullName>
    </submittedName>
</protein>
<dbReference type="Proteomes" id="UP000257123">
    <property type="component" value="Unassembled WGS sequence"/>
</dbReference>
<sequence>MINASLLEAGYTKAVKIHRYVYFGLFEHDVEKDVLPYLLPLRVPVLTRWSDVPLWGYLGPPGVYVSYDVIAEIKRISVETLCVDMPGGGLPEGRRFDRAQAAGGGIGWL</sequence>
<dbReference type="AlphaFoldDB" id="A0A371R4T8"/>
<comment type="caution">
    <text evidence="2">The sequence shown here is derived from an EMBL/GenBank/DDBJ whole genome shotgun (WGS) entry which is preliminary data.</text>
</comment>
<proteinExistence type="predicted"/>
<organism evidence="2 3">
    <name type="scientific">Pyrobaculum aerophilum</name>
    <dbReference type="NCBI Taxonomy" id="13773"/>
    <lineage>
        <taxon>Archaea</taxon>
        <taxon>Thermoproteota</taxon>
        <taxon>Thermoprotei</taxon>
        <taxon>Thermoproteales</taxon>
        <taxon>Thermoproteaceae</taxon>
        <taxon>Pyrobaculum</taxon>
    </lineage>
</organism>
<evidence type="ECO:0000313" key="4">
    <source>
        <dbReference type="Proteomes" id="UP000257123"/>
    </source>
</evidence>
<dbReference type="Proteomes" id="UP000256877">
    <property type="component" value="Unassembled WGS sequence"/>
</dbReference>
<accession>A0A371R4T8</accession>
<dbReference type="EMBL" id="NMUF01000010">
    <property type="protein sequence ID" value="RFA99097.1"/>
    <property type="molecule type" value="Genomic_DNA"/>
</dbReference>
<evidence type="ECO:0000313" key="1">
    <source>
        <dbReference type="EMBL" id="RFA95950.1"/>
    </source>
</evidence>
<gene>
    <name evidence="1" type="ORF">CGL51_06450</name>
    <name evidence="2" type="ORF">CGL52_05095</name>
</gene>
<name>A0A371R4T8_9CREN</name>
<dbReference type="EMBL" id="NMUE01000017">
    <property type="protein sequence ID" value="RFA95950.1"/>
    <property type="molecule type" value="Genomic_DNA"/>
</dbReference>
<reference evidence="3 4" key="1">
    <citation type="submission" date="2017-07" db="EMBL/GenBank/DDBJ databases">
        <title>Draft genome sequence of aerobic hyperthermophilic archaea, Pyrobaculum aerophilum YKB31 and YKB32.</title>
        <authorList>
            <person name="Mochizuki T."/>
            <person name="Berliner A.J."/>
            <person name="Yoshida-Takashima Y."/>
            <person name="Takaki Y."/>
            <person name="Nunoura T."/>
            <person name="Takai K."/>
        </authorList>
    </citation>
    <scope>NUCLEOTIDE SEQUENCE [LARGE SCALE GENOMIC DNA]</scope>
    <source>
        <strain evidence="1 4">YKB31</strain>
        <strain evidence="2 3">YKB32</strain>
    </source>
</reference>
<dbReference type="OrthoDB" id="382179at2157"/>